<name>A0A1G2S8M2_9BACT</name>
<dbReference type="Proteomes" id="UP000176997">
    <property type="component" value="Unassembled WGS sequence"/>
</dbReference>
<evidence type="ECO:0000256" key="1">
    <source>
        <dbReference type="SAM" id="Phobius"/>
    </source>
</evidence>
<feature type="transmembrane region" description="Helical" evidence="1">
    <location>
        <begin position="28"/>
        <end position="57"/>
    </location>
</feature>
<gene>
    <name evidence="2" type="ORF">A2675_03305</name>
</gene>
<keyword evidence="1" id="KW-1133">Transmembrane helix</keyword>
<reference evidence="2 3" key="1">
    <citation type="journal article" date="2016" name="Nat. Commun.">
        <title>Thousands of microbial genomes shed light on interconnected biogeochemical processes in an aquifer system.</title>
        <authorList>
            <person name="Anantharaman K."/>
            <person name="Brown C.T."/>
            <person name="Hug L.A."/>
            <person name="Sharon I."/>
            <person name="Castelle C.J."/>
            <person name="Probst A.J."/>
            <person name="Thomas B.C."/>
            <person name="Singh A."/>
            <person name="Wilkins M.J."/>
            <person name="Karaoz U."/>
            <person name="Brodie E.L."/>
            <person name="Williams K.H."/>
            <person name="Hubbard S.S."/>
            <person name="Banfield J.F."/>
        </authorList>
    </citation>
    <scope>NUCLEOTIDE SEQUENCE [LARGE SCALE GENOMIC DNA]</scope>
</reference>
<dbReference type="AlphaFoldDB" id="A0A1G2S8M2"/>
<sequence length="150" mass="16813">MPNNEKINITEQVMSSIRRGQAKMRPRWHFVLGSLAMIGGLTGLAILAVFTVSVVSFSLRAHGPMGDIRYEQLISTFPWGAVMVAIVGMAVGIWLLKKYDFAYKKNFSLIVVCVLAAILFAGWLINYTGLDSSWMKRGPMKQFYEQYRGG</sequence>
<feature type="transmembrane region" description="Helical" evidence="1">
    <location>
        <begin position="107"/>
        <end position="125"/>
    </location>
</feature>
<feature type="transmembrane region" description="Helical" evidence="1">
    <location>
        <begin position="77"/>
        <end position="95"/>
    </location>
</feature>
<comment type="caution">
    <text evidence="2">The sequence shown here is derived from an EMBL/GenBank/DDBJ whole genome shotgun (WGS) entry which is preliminary data.</text>
</comment>
<keyword evidence="1" id="KW-0472">Membrane</keyword>
<evidence type="ECO:0000313" key="3">
    <source>
        <dbReference type="Proteomes" id="UP000176997"/>
    </source>
</evidence>
<keyword evidence="1" id="KW-0812">Transmembrane</keyword>
<dbReference type="STRING" id="1802723.A2675_03305"/>
<dbReference type="EMBL" id="MHUS01000010">
    <property type="protein sequence ID" value="OHA81473.1"/>
    <property type="molecule type" value="Genomic_DNA"/>
</dbReference>
<protein>
    <submittedName>
        <fullName evidence="2">Uncharacterized protein</fullName>
    </submittedName>
</protein>
<organism evidence="2 3">
    <name type="scientific">Candidatus Yonathbacteria bacterium RIFCSPHIGHO2_01_FULL_51_10</name>
    <dbReference type="NCBI Taxonomy" id="1802723"/>
    <lineage>
        <taxon>Bacteria</taxon>
        <taxon>Candidatus Yonathiibacteriota</taxon>
    </lineage>
</organism>
<proteinExistence type="predicted"/>
<accession>A0A1G2S8M2</accession>
<evidence type="ECO:0000313" key="2">
    <source>
        <dbReference type="EMBL" id="OHA81473.1"/>
    </source>
</evidence>